<dbReference type="SUPFAM" id="SSF48239">
    <property type="entry name" value="Terpenoid cyclases/Protein prenyltransferases"/>
    <property type="match status" value="1"/>
</dbReference>
<dbReference type="Gene3D" id="1.50.10.20">
    <property type="match status" value="1"/>
</dbReference>
<evidence type="ECO:0000256" key="2">
    <source>
        <dbReference type="ARBA" id="ARBA00010497"/>
    </source>
</evidence>
<keyword evidence="8" id="KW-0677">Repeat</keyword>
<comment type="similarity">
    <text evidence="2 13">Belongs to the protein prenyltransferase subunit beta family.</text>
</comment>
<evidence type="ECO:0000256" key="11">
    <source>
        <dbReference type="ARBA" id="ARBA00062019"/>
    </source>
</evidence>
<evidence type="ECO:0000256" key="6">
    <source>
        <dbReference type="ARBA" id="ARBA00022679"/>
    </source>
</evidence>
<gene>
    <name evidence="16 17" type="primary">LOC105368864</name>
</gene>
<dbReference type="FunFam" id="1.50.10.20:FF:000004">
    <property type="entry name" value="Geranylgeranyl transferase type-2 subunit beta"/>
    <property type="match status" value="1"/>
</dbReference>
<evidence type="ECO:0000256" key="12">
    <source>
        <dbReference type="ARBA" id="ARBA00069127"/>
    </source>
</evidence>
<dbReference type="GO" id="GO:0046872">
    <property type="term" value="F:metal ion binding"/>
    <property type="evidence" value="ECO:0007669"/>
    <property type="project" value="UniProtKB-KW"/>
</dbReference>
<keyword evidence="4" id="KW-0597">Phosphoprotein</keyword>
<evidence type="ECO:0000256" key="3">
    <source>
        <dbReference type="ARBA" id="ARBA00012656"/>
    </source>
</evidence>
<dbReference type="EC" id="2.5.1.60" evidence="3 13"/>
<keyword evidence="9 13" id="KW-0862">Zinc</keyword>
<comment type="function">
    <text evidence="1">Catalyzes the transfer of a geranylgeranyl moiety from geranylgeranyl diphosphate to both cysteines of Rab proteins with the C-terminal sequence -XXCC, -XCXC and -CCXX, such as RAB1A, RAB3A, RAB5A and RAB7A.</text>
</comment>
<protein>
    <recommendedName>
        <fullName evidence="12 13">Geranylgeranyl transferase type-2 subunit beta</fullName>
        <ecNumber evidence="3 13">2.5.1.60</ecNumber>
    </recommendedName>
</protein>
<dbReference type="Proteomes" id="UP000695007">
    <property type="component" value="Unplaced"/>
</dbReference>
<dbReference type="Pfam" id="PF00432">
    <property type="entry name" value="Prenyltrans"/>
    <property type="match status" value="1"/>
</dbReference>
<evidence type="ECO:0000256" key="9">
    <source>
        <dbReference type="ARBA" id="ARBA00022833"/>
    </source>
</evidence>
<evidence type="ECO:0000256" key="7">
    <source>
        <dbReference type="ARBA" id="ARBA00022723"/>
    </source>
</evidence>
<dbReference type="InterPro" id="IPR026873">
    <property type="entry name" value="Ptb1"/>
</dbReference>
<evidence type="ECO:0000259" key="14">
    <source>
        <dbReference type="Pfam" id="PF00432"/>
    </source>
</evidence>
<evidence type="ECO:0000313" key="17">
    <source>
        <dbReference type="RefSeq" id="XP_011506303.1"/>
    </source>
</evidence>
<keyword evidence="5 13" id="KW-0637">Prenyltransferase</keyword>
<dbReference type="AlphaFoldDB" id="A0AAJ7E3B9"/>
<organism evidence="15 17">
    <name type="scientific">Ceratosolen solmsi marchali</name>
    <dbReference type="NCBI Taxonomy" id="326594"/>
    <lineage>
        <taxon>Eukaryota</taxon>
        <taxon>Metazoa</taxon>
        <taxon>Ecdysozoa</taxon>
        <taxon>Arthropoda</taxon>
        <taxon>Hexapoda</taxon>
        <taxon>Insecta</taxon>
        <taxon>Pterygota</taxon>
        <taxon>Neoptera</taxon>
        <taxon>Endopterygota</taxon>
        <taxon>Hymenoptera</taxon>
        <taxon>Apocrita</taxon>
        <taxon>Proctotrupomorpha</taxon>
        <taxon>Chalcidoidea</taxon>
        <taxon>Agaonidae</taxon>
        <taxon>Agaoninae</taxon>
        <taxon>Ceratosolen</taxon>
    </lineage>
</organism>
<dbReference type="RefSeq" id="XP_011506303.1">
    <property type="nucleotide sequence ID" value="XM_011508001.1"/>
</dbReference>
<evidence type="ECO:0000313" key="15">
    <source>
        <dbReference type="Proteomes" id="UP000695007"/>
    </source>
</evidence>
<evidence type="ECO:0000256" key="1">
    <source>
        <dbReference type="ARBA" id="ARBA00002902"/>
    </source>
</evidence>
<comment type="subunit">
    <text evidence="11">Heterotrimer composed of RABGGTA, RABGGTB and CHM; within this trimer, RABGGTA and RABGGTB form the catalytic component B, while CHM (component A) mediates peptide substrate binding. The Rab GGTase dimer (RGGT) interacts with CHM (component A) prior to Rab protein binding; the association is stabilized by geranylgeranyl pyrophosphate (GGpp). The CHM:RGGT:Rab complex is destabilized by GGpp. Interaction of RABGGTB with prenylated PTP4A2 precludes its association with RABGGTA and inhibits enzyme activity. Interacts with CHODL. Interacts with non-phosphorylated form of RAB8A; phosphorylation of RAB8A at 'Thr-72' disrupts this interaction.</text>
</comment>
<accession>A0AAJ7E3B9</accession>
<sequence length="333" mass="37429">MAFPMKDVRLPETIPDLLLQKHADYLVSYESNKDDYINCMTEHLRMSGIYWGLTALDLMGQLDRSNKETILDFVKKCQHDCGGISPSICHDPHMLSTLSAIQILCIYDAIDVIDVEKVVIYIKERQLPDGSFTGDIWGEVDARFTFCAIASLSLLSRLDEINIDKAVEFIKSCMNFDGGFGSKPSSESHAGLIYCCLGTLSIVGHLHLVDADKLGWWLCERQLPSGGLNGRPEKLPDVCYSWWVLSSLTILGRFHWIDKNQLVTYILACQDTETGGFSDRPGDMADPFHTLFGLTAISMLGCDKSLKEINPTYCMPEYVIERLGLKPDRLDRL</sequence>
<dbReference type="InterPro" id="IPR008930">
    <property type="entry name" value="Terpenoid_cyclase/PrenylTrfase"/>
</dbReference>
<keyword evidence="15" id="KW-1185">Reference proteome</keyword>
<dbReference type="PANTHER" id="PTHR11774">
    <property type="entry name" value="GERANYLGERANYL TRANSFERASE TYPE BETA SUBUNIT"/>
    <property type="match status" value="1"/>
</dbReference>
<dbReference type="GeneID" id="105368864"/>
<evidence type="ECO:0000256" key="8">
    <source>
        <dbReference type="ARBA" id="ARBA00022737"/>
    </source>
</evidence>
<comment type="cofactor">
    <cofactor evidence="13">
        <name>Zn(2+)</name>
        <dbReference type="ChEBI" id="CHEBI:29105"/>
    </cofactor>
    <text evidence="13">Binds 1 zinc ion per subunit.</text>
</comment>
<dbReference type="PANTHER" id="PTHR11774:SF11">
    <property type="entry name" value="GERANYLGERANYL TRANSFERASE TYPE-2 SUBUNIT BETA"/>
    <property type="match status" value="1"/>
</dbReference>
<dbReference type="GO" id="GO:0004663">
    <property type="term" value="F:Rab geranylgeranyltransferase activity"/>
    <property type="evidence" value="ECO:0007669"/>
    <property type="project" value="UniProtKB-UniRule"/>
</dbReference>
<proteinExistence type="inferred from homology"/>
<evidence type="ECO:0000256" key="13">
    <source>
        <dbReference type="RuleBase" id="RU365076"/>
    </source>
</evidence>
<evidence type="ECO:0000313" key="16">
    <source>
        <dbReference type="RefSeq" id="XP_011506302.1"/>
    </source>
</evidence>
<keyword evidence="6 13" id="KW-0808">Transferase</keyword>
<dbReference type="KEGG" id="csol:105368864"/>
<dbReference type="InterPro" id="IPR045089">
    <property type="entry name" value="PGGT1B-like"/>
</dbReference>
<evidence type="ECO:0000256" key="10">
    <source>
        <dbReference type="ARBA" id="ARBA00047658"/>
    </source>
</evidence>
<feature type="domain" description="Prenyltransferase alpha-alpha toroid" evidence="14">
    <location>
        <begin position="17"/>
        <end position="315"/>
    </location>
</feature>
<evidence type="ECO:0000256" key="5">
    <source>
        <dbReference type="ARBA" id="ARBA00022602"/>
    </source>
</evidence>
<evidence type="ECO:0000256" key="4">
    <source>
        <dbReference type="ARBA" id="ARBA00022553"/>
    </source>
</evidence>
<dbReference type="InterPro" id="IPR001330">
    <property type="entry name" value="Prenyltrans"/>
</dbReference>
<keyword evidence="7 13" id="KW-0479">Metal-binding</keyword>
<name>A0AAJ7E3B9_9HYME</name>
<dbReference type="CTD" id="136043847"/>
<comment type="catalytic activity">
    <reaction evidence="10 13">
        <text>geranylgeranyl diphosphate + L-cysteinyl-[protein] = S-geranylgeranyl-L-cysteinyl-[protein] + diphosphate</text>
        <dbReference type="Rhea" id="RHEA:21240"/>
        <dbReference type="Rhea" id="RHEA-COMP:10131"/>
        <dbReference type="Rhea" id="RHEA-COMP:11537"/>
        <dbReference type="ChEBI" id="CHEBI:29950"/>
        <dbReference type="ChEBI" id="CHEBI:33019"/>
        <dbReference type="ChEBI" id="CHEBI:57533"/>
        <dbReference type="ChEBI" id="CHEBI:86021"/>
        <dbReference type="EC" id="2.5.1.60"/>
    </reaction>
</comment>
<dbReference type="CDD" id="cd02894">
    <property type="entry name" value="GGTase-II"/>
    <property type="match status" value="1"/>
</dbReference>
<comment type="function">
    <text evidence="13">Catalyzes the transfer of a geranylgeranyl moiety from geranylgeranyl diphosphate to both cysteines of proteins with the C-terminal sequence -XXCC, -XCXC and -CCXX.</text>
</comment>
<dbReference type="RefSeq" id="XP_011506302.1">
    <property type="nucleotide sequence ID" value="XM_011508000.1"/>
</dbReference>
<reference evidence="16 17" key="1">
    <citation type="submission" date="2025-04" db="UniProtKB">
        <authorList>
            <consortium name="RefSeq"/>
        </authorList>
    </citation>
    <scope>IDENTIFICATION</scope>
</reference>
<dbReference type="GO" id="GO:0005968">
    <property type="term" value="C:Rab-protein geranylgeranyltransferase complex"/>
    <property type="evidence" value="ECO:0007669"/>
    <property type="project" value="UniProtKB-UniRule"/>
</dbReference>